<evidence type="ECO:0008006" key="3">
    <source>
        <dbReference type="Google" id="ProtNLM"/>
    </source>
</evidence>
<reference evidence="1" key="1">
    <citation type="submission" date="2023-06" db="EMBL/GenBank/DDBJ databases">
        <title>Draft genome sequence of Nocardioides sp. SOB72.</title>
        <authorList>
            <person name="Zhang G."/>
        </authorList>
    </citation>
    <scope>NUCLEOTIDE SEQUENCE</scope>
    <source>
        <strain evidence="1">SOB72</strain>
    </source>
</reference>
<evidence type="ECO:0000313" key="1">
    <source>
        <dbReference type="EMBL" id="MDN4161083.1"/>
    </source>
</evidence>
<comment type="caution">
    <text evidence="1">The sequence shown here is derived from an EMBL/GenBank/DDBJ whole genome shotgun (WGS) entry which is preliminary data.</text>
</comment>
<evidence type="ECO:0000313" key="2">
    <source>
        <dbReference type="Proteomes" id="UP001168537"/>
    </source>
</evidence>
<accession>A0ABT8ESE5</accession>
<proteinExistence type="predicted"/>
<organism evidence="1 2">
    <name type="scientific">Nocardioides abyssi</name>
    <dbReference type="NCBI Taxonomy" id="3058370"/>
    <lineage>
        <taxon>Bacteria</taxon>
        <taxon>Bacillati</taxon>
        <taxon>Actinomycetota</taxon>
        <taxon>Actinomycetes</taxon>
        <taxon>Propionibacteriales</taxon>
        <taxon>Nocardioidaceae</taxon>
        <taxon>Nocardioides</taxon>
    </lineage>
</organism>
<keyword evidence="2" id="KW-1185">Reference proteome</keyword>
<sequence>MAYEPPEGWVEVTRNVSTGEVYSQRLHSDRSCAERAVQARLEKARQKNSPVESYPSDKMTYGQARRLRKFSVCKCAGGCPGAYPVDEQRPFREVLQGPPGSGRRR</sequence>
<dbReference type="EMBL" id="JAUHJR010000002">
    <property type="protein sequence ID" value="MDN4161083.1"/>
    <property type="molecule type" value="Genomic_DNA"/>
</dbReference>
<name>A0ABT8ESE5_9ACTN</name>
<dbReference type="RefSeq" id="WP_300959964.1">
    <property type="nucleotide sequence ID" value="NZ_JAUHJR010000002.1"/>
</dbReference>
<gene>
    <name evidence="1" type="ORF">QWY29_06910</name>
</gene>
<dbReference type="Proteomes" id="UP001168537">
    <property type="component" value="Unassembled WGS sequence"/>
</dbReference>
<protein>
    <recommendedName>
        <fullName evidence="3">DUF2188 domain-containing protein</fullName>
    </recommendedName>
</protein>